<feature type="region of interest" description="Disordered" evidence="1">
    <location>
        <begin position="14"/>
        <end position="33"/>
    </location>
</feature>
<evidence type="ECO:0000256" key="1">
    <source>
        <dbReference type="SAM" id="MobiDB-lite"/>
    </source>
</evidence>
<sequence>MAWDEWEQLKATAADRHSARTQLDQLPMVGGGKGKLRSDKAAWSAAGEGVGSLQDSLSKALTKLEQGQTGLDEESVCLTAAAQKSVYASWERRVTDISELCRGLAEVLNKTGHDQLRTDQAIKSEIAGIKVGSESSSAPGKPGKGR</sequence>
<keyword evidence="3" id="KW-1185">Reference proteome</keyword>
<proteinExistence type="predicted"/>
<dbReference type="RefSeq" id="WP_344351737.1">
    <property type="nucleotide sequence ID" value="NZ_BAAASM010000053.1"/>
</dbReference>
<organism evidence="2 3">
    <name type="scientific">Streptomyces nogalater</name>
    <dbReference type="NCBI Taxonomy" id="38314"/>
    <lineage>
        <taxon>Bacteria</taxon>
        <taxon>Bacillati</taxon>
        <taxon>Actinomycetota</taxon>
        <taxon>Actinomycetes</taxon>
        <taxon>Kitasatosporales</taxon>
        <taxon>Streptomycetaceae</taxon>
        <taxon>Streptomyces</taxon>
    </lineage>
</organism>
<accession>A0ABW0WHZ0</accession>
<dbReference type="EMBL" id="JBHSOE010000035">
    <property type="protein sequence ID" value="MFC5657876.1"/>
    <property type="molecule type" value="Genomic_DNA"/>
</dbReference>
<evidence type="ECO:0000313" key="3">
    <source>
        <dbReference type="Proteomes" id="UP001596065"/>
    </source>
</evidence>
<protein>
    <recommendedName>
        <fullName evidence="4">Amino acid ABC transporter permease</fullName>
    </recommendedName>
</protein>
<name>A0ABW0WHZ0_STRNO</name>
<comment type="caution">
    <text evidence="2">The sequence shown here is derived from an EMBL/GenBank/DDBJ whole genome shotgun (WGS) entry which is preliminary data.</text>
</comment>
<evidence type="ECO:0008006" key="4">
    <source>
        <dbReference type="Google" id="ProtNLM"/>
    </source>
</evidence>
<gene>
    <name evidence="2" type="ORF">ACFP3J_20580</name>
</gene>
<evidence type="ECO:0000313" key="2">
    <source>
        <dbReference type="EMBL" id="MFC5657876.1"/>
    </source>
</evidence>
<dbReference type="Proteomes" id="UP001596065">
    <property type="component" value="Unassembled WGS sequence"/>
</dbReference>
<reference evidence="3" key="1">
    <citation type="journal article" date="2019" name="Int. J. Syst. Evol. Microbiol.">
        <title>The Global Catalogue of Microorganisms (GCM) 10K type strain sequencing project: providing services to taxonomists for standard genome sequencing and annotation.</title>
        <authorList>
            <consortium name="The Broad Institute Genomics Platform"/>
            <consortium name="The Broad Institute Genome Sequencing Center for Infectious Disease"/>
            <person name="Wu L."/>
            <person name="Ma J."/>
        </authorList>
    </citation>
    <scope>NUCLEOTIDE SEQUENCE [LARGE SCALE GENOMIC DNA]</scope>
    <source>
        <strain evidence="3">KCTC 5701</strain>
    </source>
</reference>